<protein>
    <submittedName>
        <fullName evidence="3">Uncharacterized protein</fullName>
    </submittedName>
</protein>
<organism evidence="3 4">
    <name type="scientific">Zootermopsis nevadensis</name>
    <name type="common">Dampwood termite</name>
    <dbReference type="NCBI Taxonomy" id="136037"/>
    <lineage>
        <taxon>Eukaryota</taxon>
        <taxon>Metazoa</taxon>
        <taxon>Ecdysozoa</taxon>
        <taxon>Arthropoda</taxon>
        <taxon>Hexapoda</taxon>
        <taxon>Insecta</taxon>
        <taxon>Pterygota</taxon>
        <taxon>Neoptera</taxon>
        <taxon>Polyneoptera</taxon>
        <taxon>Dictyoptera</taxon>
        <taxon>Blattodea</taxon>
        <taxon>Blattoidea</taxon>
        <taxon>Termitoidae</taxon>
        <taxon>Termopsidae</taxon>
        <taxon>Zootermopsis</taxon>
    </lineage>
</organism>
<keyword evidence="2" id="KW-0472">Membrane</keyword>
<feature type="compositionally biased region" description="Basic residues" evidence="1">
    <location>
        <begin position="374"/>
        <end position="383"/>
    </location>
</feature>
<dbReference type="EMBL" id="KK852804">
    <property type="protein sequence ID" value="KDR16204.1"/>
    <property type="molecule type" value="Genomic_DNA"/>
</dbReference>
<name>A0A067R9C7_ZOONE</name>
<evidence type="ECO:0000256" key="1">
    <source>
        <dbReference type="SAM" id="MobiDB-lite"/>
    </source>
</evidence>
<proteinExistence type="predicted"/>
<evidence type="ECO:0000256" key="2">
    <source>
        <dbReference type="SAM" id="Phobius"/>
    </source>
</evidence>
<dbReference type="AlphaFoldDB" id="A0A067R9C7"/>
<dbReference type="Proteomes" id="UP000027135">
    <property type="component" value="Unassembled WGS sequence"/>
</dbReference>
<dbReference type="OMA" id="HKYLTKS"/>
<feature type="compositionally biased region" description="Polar residues" evidence="1">
    <location>
        <begin position="264"/>
        <end position="278"/>
    </location>
</feature>
<evidence type="ECO:0000313" key="3">
    <source>
        <dbReference type="EMBL" id="KDR16204.1"/>
    </source>
</evidence>
<reference evidence="3 4" key="1">
    <citation type="journal article" date="2014" name="Nat. Commun.">
        <title>Molecular traces of alternative social organization in a termite genome.</title>
        <authorList>
            <person name="Terrapon N."/>
            <person name="Li C."/>
            <person name="Robertson H.M."/>
            <person name="Ji L."/>
            <person name="Meng X."/>
            <person name="Booth W."/>
            <person name="Chen Z."/>
            <person name="Childers C.P."/>
            <person name="Glastad K.M."/>
            <person name="Gokhale K."/>
            <person name="Gowin J."/>
            <person name="Gronenberg W."/>
            <person name="Hermansen R.A."/>
            <person name="Hu H."/>
            <person name="Hunt B.G."/>
            <person name="Huylmans A.K."/>
            <person name="Khalil S.M."/>
            <person name="Mitchell R.D."/>
            <person name="Munoz-Torres M.C."/>
            <person name="Mustard J.A."/>
            <person name="Pan H."/>
            <person name="Reese J.T."/>
            <person name="Scharf M.E."/>
            <person name="Sun F."/>
            <person name="Vogel H."/>
            <person name="Xiao J."/>
            <person name="Yang W."/>
            <person name="Yang Z."/>
            <person name="Yang Z."/>
            <person name="Zhou J."/>
            <person name="Zhu J."/>
            <person name="Brent C.S."/>
            <person name="Elsik C.G."/>
            <person name="Goodisman M.A."/>
            <person name="Liberles D.A."/>
            <person name="Roe R.M."/>
            <person name="Vargo E.L."/>
            <person name="Vilcinskas A."/>
            <person name="Wang J."/>
            <person name="Bornberg-Bauer E."/>
            <person name="Korb J."/>
            <person name="Zhang G."/>
            <person name="Liebig J."/>
        </authorList>
    </citation>
    <scope>NUCLEOTIDE SEQUENCE [LARGE SCALE GENOMIC DNA]</scope>
    <source>
        <tissue evidence="3">Whole organism</tissue>
    </source>
</reference>
<feature type="compositionally biased region" description="Polar residues" evidence="1">
    <location>
        <begin position="31"/>
        <end position="51"/>
    </location>
</feature>
<feature type="region of interest" description="Disordered" evidence="1">
    <location>
        <begin position="1"/>
        <end position="71"/>
    </location>
</feature>
<feature type="transmembrane region" description="Helical" evidence="2">
    <location>
        <begin position="83"/>
        <end position="102"/>
    </location>
</feature>
<feature type="region of interest" description="Disordered" evidence="1">
    <location>
        <begin position="314"/>
        <end position="383"/>
    </location>
</feature>
<gene>
    <name evidence="3" type="ORF">L798_09620</name>
</gene>
<keyword evidence="4" id="KW-1185">Reference proteome</keyword>
<dbReference type="STRING" id="136037.A0A067R9C7"/>
<sequence length="383" mass="42815">MHSMGLHSALAIKRQRKRREEQKRARERRFSSQSTESGFTSPRNSIGSLDVQTRGRRRRYGSGGDQQTGDDVGSKVVTSIGMLHVGVVFLVLGAFLLISGLIPGDLTQWSSESLGGWFNELVLTGGFAFIVGIFLIGLNKIISKREEDDLNEYVQRQLTRSRSGHRLVRDVETGCLTTKHDQRAKMEQREEELRRQEQMCFEDEEVVPVHSPQKSPIYSPHRIMNGDVQSVISPHLDKIMEEEISEKGEEESRKMDYFNKEIISNGSSTTNMSPGTPSETHELLSGTGSNTCNAPSLQILRGVTMIGAMPAVAVRHERRKQEKRSKRPSQLYLGGYGLKHPSPPSRGSSPTPSPLQSPPTQNDDTPQEFYICGKVRRSGPRSI</sequence>
<keyword evidence="2" id="KW-1133">Transmembrane helix</keyword>
<feature type="transmembrane region" description="Helical" evidence="2">
    <location>
        <begin position="114"/>
        <end position="138"/>
    </location>
</feature>
<accession>A0A067R9C7</accession>
<feature type="region of interest" description="Disordered" evidence="1">
    <location>
        <begin position="264"/>
        <end position="290"/>
    </location>
</feature>
<dbReference type="eggNOG" id="ENOG502RYWQ">
    <property type="taxonomic scope" value="Eukaryota"/>
</dbReference>
<keyword evidence="2" id="KW-0812">Transmembrane</keyword>
<feature type="compositionally biased region" description="Basic residues" evidence="1">
    <location>
        <begin position="316"/>
        <end position="327"/>
    </location>
</feature>
<feature type="compositionally biased region" description="Basic and acidic residues" evidence="1">
    <location>
        <begin position="18"/>
        <end position="30"/>
    </location>
</feature>
<dbReference type="InParanoid" id="A0A067R9C7"/>
<evidence type="ECO:0000313" key="4">
    <source>
        <dbReference type="Proteomes" id="UP000027135"/>
    </source>
</evidence>